<dbReference type="InterPro" id="IPR007175">
    <property type="entry name" value="Rpr2/Snm1/Rpp21"/>
</dbReference>
<accession>A0A8H6IFK0</accession>
<evidence type="ECO:0000256" key="2">
    <source>
        <dbReference type="ARBA" id="ARBA00022723"/>
    </source>
</evidence>
<dbReference type="PANTHER" id="PTHR14742">
    <property type="entry name" value="RIBONUCLEASE P SUBUNIT P21"/>
    <property type="match status" value="1"/>
</dbReference>
<feature type="region of interest" description="Disordered" evidence="5">
    <location>
        <begin position="43"/>
        <end position="73"/>
    </location>
</feature>
<dbReference type="EMBL" id="JACGCI010000006">
    <property type="protein sequence ID" value="KAF6763272.1"/>
    <property type="molecule type" value="Genomic_DNA"/>
</dbReference>
<evidence type="ECO:0000256" key="5">
    <source>
        <dbReference type="SAM" id="MobiDB-lite"/>
    </source>
</evidence>
<dbReference type="AlphaFoldDB" id="A0A8H6IFK0"/>
<proteinExistence type="inferred from homology"/>
<dbReference type="PANTHER" id="PTHR14742:SF0">
    <property type="entry name" value="RIBONUCLEASE P PROTEIN SUBUNIT P21"/>
    <property type="match status" value="1"/>
</dbReference>
<evidence type="ECO:0000256" key="4">
    <source>
        <dbReference type="ARBA" id="ARBA00038402"/>
    </source>
</evidence>
<keyword evidence="1" id="KW-0819">tRNA processing</keyword>
<organism evidence="6 7">
    <name type="scientific">Ephemerocybe angulata</name>
    <dbReference type="NCBI Taxonomy" id="980116"/>
    <lineage>
        <taxon>Eukaryota</taxon>
        <taxon>Fungi</taxon>
        <taxon>Dikarya</taxon>
        <taxon>Basidiomycota</taxon>
        <taxon>Agaricomycotina</taxon>
        <taxon>Agaricomycetes</taxon>
        <taxon>Agaricomycetidae</taxon>
        <taxon>Agaricales</taxon>
        <taxon>Agaricineae</taxon>
        <taxon>Psathyrellaceae</taxon>
        <taxon>Ephemerocybe</taxon>
    </lineage>
</organism>
<gene>
    <name evidence="6" type="ORF">DFP72DRAFT_528444</name>
</gene>
<evidence type="ECO:0000256" key="1">
    <source>
        <dbReference type="ARBA" id="ARBA00022694"/>
    </source>
</evidence>
<dbReference type="GO" id="GO:0005655">
    <property type="term" value="C:nucleolar ribonuclease P complex"/>
    <property type="evidence" value="ECO:0007669"/>
    <property type="project" value="TreeGrafter"/>
</dbReference>
<protein>
    <submittedName>
        <fullName evidence="6">RNAse P Rpr2/Rpp21/SNM1 subunit domain-containing protein</fullName>
    </submittedName>
</protein>
<comment type="caution">
    <text evidence="6">The sequence shown here is derived from an EMBL/GenBank/DDBJ whole genome shotgun (WGS) entry which is preliminary data.</text>
</comment>
<dbReference type="Gene3D" id="6.20.50.20">
    <property type="match status" value="1"/>
</dbReference>
<feature type="compositionally biased region" description="Low complexity" evidence="5">
    <location>
        <begin position="49"/>
        <end position="60"/>
    </location>
</feature>
<reference evidence="6 7" key="1">
    <citation type="submission" date="2020-07" db="EMBL/GenBank/DDBJ databases">
        <title>Comparative genomics of pyrophilous fungi reveals a link between fire events and developmental genes.</title>
        <authorList>
            <consortium name="DOE Joint Genome Institute"/>
            <person name="Steindorff A.S."/>
            <person name="Carver A."/>
            <person name="Calhoun S."/>
            <person name="Stillman K."/>
            <person name="Liu H."/>
            <person name="Lipzen A."/>
            <person name="Pangilinan J."/>
            <person name="Labutti K."/>
            <person name="Bruns T.D."/>
            <person name="Grigoriev I.V."/>
        </authorList>
    </citation>
    <scope>NUCLEOTIDE SEQUENCE [LARGE SCALE GENOMIC DNA]</scope>
    <source>
        <strain evidence="6 7">CBS 144469</strain>
    </source>
</reference>
<dbReference type="Proteomes" id="UP000521943">
    <property type="component" value="Unassembled WGS sequence"/>
</dbReference>
<name>A0A8H6IFK0_9AGAR</name>
<comment type="similarity">
    <text evidence="4">Belongs to the eukaryotic/archaeal RNase P protein component 4 family.</text>
</comment>
<keyword evidence="3" id="KW-0862">Zinc</keyword>
<dbReference type="OrthoDB" id="128536at2759"/>
<evidence type="ECO:0000256" key="3">
    <source>
        <dbReference type="ARBA" id="ARBA00022833"/>
    </source>
</evidence>
<evidence type="ECO:0000313" key="7">
    <source>
        <dbReference type="Proteomes" id="UP000521943"/>
    </source>
</evidence>
<keyword evidence="2" id="KW-0479">Metal-binding</keyword>
<keyword evidence="7" id="KW-1185">Reference proteome</keyword>
<dbReference type="Pfam" id="PF04032">
    <property type="entry name" value="Rpr2"/>
    <property type="match status" value="1"/>
</dbReference>
<sequence length="257" mass="28193">MGKKTKEEPVPTINSVQNRDIIQRLNYMYQAGAFLQNLQAPIPESGEASSSSPSVPSTVTSERRKVKAKNGKKRAKKIVREVGVFKTMGDLGRSYVRSMQVVGQRTTVNMDPSIKRTICKGCHVSLIPGATVSTRVEKLSSHGHVVVYTCLNCKTKRKIPAPPTTNAPTIPSRSPSDVTQTLIEAPTSTATDASPPEHPHIQDITMADPDLVIPQQRVLTSVLRKKKRAPIARQPILSERKDAGHVLFRGTEKLSEE</sequence>
<feature type="region of interest" description="Disordered" evidence="5">
    <location>
        <begin position="158"/>
        <end position="177"/>
    </location>
</feature>
<feature type="compositionally biased region" description="Basic residues" evidence="5">
    <location>
        <begin position="64"/>
        <end position="73"/>
    </location>
</feature>
<dbReference type="GO" id="GO:0046872">
    <property type="term" value="F:metal ion binding"/>
    <property type="evidence" value="ECO:0007669"/>
    <property type="project" value="UniProtKB-KW"/>
</dbReference>
<dbReference type="GO" id="GO:0008033">
    <property type="term" value="P:tRNA processing"/>
    <property type="evidence" value="ECO:0007669"/>
    <property type="project" value="UniProtKB-KW"/>
</dbReference>
<evidence type="ECO:0000313" key="6">
    <source>
        <dbReference type="EMBL" id="KAF6763272.1"/>
    </source>
</evidence>